<protein>
    <submittedName>
        <fullName evidence="2">Multidrug efflux pump subunit AcrB</fullName>
    </submittedName>
</protein>
<name>A0ABU0DAC7_9BACI</name>
<dbReference type="PRINTS" id="PR00702">
    <property type="entry name" value="ACRIFLAVINRP"/>
</dbReference>
<reference evidence="2 3" key="1">
    <citation type="submission" date="2023-07" db="EMBL/GenBank/DDBJ databases">
        <title>Genomic Encyclopedia of Type Strains, Phase IV (KMG-IV): sequencing the most valuable type-strain genomes for metagenomic binning, comparative biology and taxonomic classification.</title>
        <authorList>
            <person name="Goeker M."/>
        </authorList>
    </citation>
    <scope>NUCLEOTIDE SEQUENCE [LARGE SCALE GENOMIC DNA]</scope>
    <source>
        <strain evidence="2 3">DSM 27848</strain>
    </source>
</reference>
<feature type="transmembrane region" description="Helical" evidence="1">
    <location>
        <begin position="424"/>
        <end position="444"/>
    </location>
</feature>
<dbReference type="Gene3D" id="3.30.70.1430">
    <property type="entry name" value="Multidrug efflux transporter AcrB pore domain"/>
    <property type="match status" value="2"/>
</dbReference>
<dbReference type="PANTHER" id="PTHR32063:SF0">
    <property type="entry name" value="SWARMING MOTILITY PROTEIN SWRC"/>
    <property type="match status" value="1"/>
</dbReference>
<feature type="transmembrane region" description="Helical" evidence="1">
    <location>
        <begin position="988"/>
        <end position="1012"/>
    </location>
</feature>
<dbReference type="Proteomes" id="UP001232343">
    <property type="component" value="Unassembled WGS sequence"/>
</dbReference>
<comment type="caution">
    <text evidence="2">The sequence shown here is derived from an EMBL/GenBank/DDBJ whole genome shotgun (WGS) entry which is preliminary data.</text>
</comment>
<dbReference type="SUPFAM" id="SSF82714">
    <property type="entry name" value="Multidrug efflux transporter AcrB TolC docking domain, DN and DC subdomains"/>
    <property type="match status" value="1"/>
</dbReference>
<keyword evidence="3" id="KW-1185">Reference proteome</keyword>
<feature type="transmembrane region" description="Helical" evidence="1">
    <location>
        <begin position="515"/>
        <end position="533"/>
    </location>
</feature>
<dbReference type="RefSeq" id="WP_244683680.1">
    <property type="nucleotide sequence ID" value="NZ_JALIRM010000022.1"/>
</dbReference>
<accession>A0ABU0DAC7</accession>
<dbReference type="PANTHER" id="PTHR32063">
    <property type="match status" value="1"/>
</dbReference>
<dbReference type="Gene3D" id="3.30.2090.10">
    <property type="entry name" value="Multidrug efflux transporter AcrB TolC docking domain, DN and DC subdomains"/>
    <property type="match status" value="2"/>
</dbReference>
<dbReference type="SUPFAM" id="SSF82866">
    <property type="entry name" value="Multidrug efflux transporter AcrB transmembrane domain"/>
    <property type="match status" value="2"/>
</dbReference>
<sequence length="1032" mass="113787">MEKLISSLKQRLVLLFVIILLIFVWGCYSATQLKKEYLPPINNSTLMVTLKTSTHSIDETKQQLLSKEITENLKDVEGLQSIESTIYPQGIFISLTFPQNIQMEETEKSVKAALQNVELPSNTSKPEITKINSNAFPFLQLSFTSKTGENVQSMNTEEIQKQLERVSGVKKIESRGNGRTGFVITLDNNKLILNGIKFADVQAALENKAANWPQGKVQLKNLQLLLNAEGSADNQIELDNLVVKKENGRTVFLKDVGTIEKSFIQMETIARTNAKPSVLLSLYHTSSADITKVSENVMTELMKIQSSRPDVETKVLVNQGETISQAINDLWKEGALGSLFSMLCVFFFFREWRSTVAIILTLPICFLTTVSILLWMDISLNLLTVSGLIVSMGRVVDDSIVVLDNMYRKIEKNGKYSLSVLSSAVKEMIPAVVSSTLTTIAVYLPLTMTGTMVGDAFFGFAWTVTISLLCSLLVSLLLLPPYAAYSWERGFTSKAQKIEEWYKPILERLWLKRSIWFIGLCVVLLLSIGGALFTPVNVLPRSNAKDVNIQIEAAEGATIDQINGEVRELESLLMKNEDIQTFTSSIGSSFTPTFDDVFDQAGGWIEQPNLANVYVTPKQGVDMNGLISEIKEEIKRLSTSSIITVSNQQIAGDDSRVRLVLSGSDQNELIKTAGILKSKLQNIGGLQIYGEGEQGEQVRFTVELNEEKISSLGLDKEVVLTKVESLLNKQENLQINNSGIVTPILLHKPSDVSLTFNQVGDPNQELLLQIGRLPFKDMKGKNIALYDIANLNVSRYTTISEKDGQPIAIVTGNILTKDIGGVTKKIKKMIDGLDMPKGIEVQFGGIPLQVQQMIWSIGFGAVISILLVLIIVTTVFKGIRGPVAVLSSLPFALIGSVTFLFLFRQSWNLGALAGLIMLIGIATTNGIVLVDRLERLRESGEDLYTTVIKGTASRVRPVLMTAATTVFTLLPLAFFGQNDTLISQSLGLVVVGGLITSTLSSLFIVPVIYYWLWNGAAKTRLVDSMPHKLESI</sequence>
<gene>
    <name evidence="2" type="ORF">J2S14_004191</name>
</gene>
<keyword evidence="1" id="KW-0812">Transmembrane</keyword>
<dbReference type="EMBL" id="JAUSUO010000015">
    <property type="protein sequence ID" value="MDQ0345335.1"/>
    <property type="molecule type" value="Genomic_DNA"/>
</dbReference>
<dbReference type="Gene3D" id="1.20.1640.10">
    <property type="entry name" value="Multidrug efflux transporter AcrB transmembrane domain"/>
    <property type="match status" value="2"/>
</dbReference>
<evidence type="ECO:0000256" key="1">
    <source>
        <dbReference type="SAM" id="Phobius"/>
    </source>
</evidence>
<evidence type="ECO:0000313" key="2">
    <source>
        <dbReference type="EMBL" id="MDQ0345335.1"/>
    </source>
</evidence>
<keyword evidence="1" id="KW-1133">Transmembrane helix</keyword>
<dbReference type="Gene3D" id="3.30.70.1440">
    <property type="entry name" value="Multidrug efflux transporter AcrB pore domain"/>
    <property type="match status" value="1"/>
</dbReference>
<feature type="transmembrane region" description="Helical" evidence="1">
    <location>
        <begin position="853"/>
        <end position="876"/>
    </location>
</feature>
<dbReference type="InterPro" id="IPR027463">
    <property type="entry name" value="AcrB_DN_DC_subdom"/>
</dbReference>
<feature type="transmembrane region" description="Helical" evidence="1">
    <location>
        <begin position="883"/>
        <end position="903"/>
    </location>
</feature>
<dbReference type="Pfam" id="PF00873">
    <property type="entry name" value="ACR_tran"/>
    <property type="match status" value="1"/>
</dbReference>
<feature type="transmembrane region" description="Helical" evidence="1">
    <location>
        <begin position="356"/>
        <end position="376"/>
    </location>
</feature>
<feature type="transmembrane region" description="Helical" evidence="1">
    <location>
        <begin position="909"/>
        <end position="930"/>
    </location>
</feature>
<organism evidence="2 3">
    <name type="scientific">Lederbergia wuyishanensis</name>
    <dbReference type="NCBI Taxonomy" id="1347903"/>
    <lineage>
        <taxon>Bacteria</taxon>
        <taxon>Bacillati</taxon>
        <taxon>Bacillota</taxon>
        <taxon>Bacilli</taxon>
        <taxon>Bacillales</taxon>
        <taxon>Bacillaceae</taxon>
        <taxon>Lederbergia</taxon>
    </lineage>
</organism>
<feature type="transmembrane region" description="Helical" evidence="1">
    <location>
        <begin position="958"/>
        <end position="976"/>
    </location>
</feature>
<proteinExistence type="predicted"/>
<dbReference type="SUPFAM" id="SSF82693">
    <property type="entry name" value="Multidrug efflux transporter AcrB pore domain, PN1, PN2, PC1 and PC2 subdomains"/>
    <property type="match status" value="2"/>
</dbReference>
<dbReference type="InterPro" id="IPR001036">
    <property type="entry name" value="Acrflvin-R"/>
</dbReference>
<dbReference type="Gene3D" id="3.30.70.1320">
    <property type="entry name" value="Multidrug efflux transporter AcrB pore domain like"/>
    <property type="match status" value="1"/>
</dbReference>
<keyword evidence="1" id="KW-0472">Membrane</keyword>
<evidence type="ECO:0000313" key="3">
    <source>
        <dbReference type="Proteomes" id="UP001232343"/>
    </source>
</evidence>
<feature type="transmembrane region" description="Helical" evidence="1">
    <location>
        <begin position="456"/>
        <end position="479"/>
    </location>
</feature>